<evidence type="ECO:0000256" key="5">
    <source>
        <dbReference type="ARBA" id="ARBA00022741"/>
    </source>
</evidence>
<dbReference type="EMBL" id="PFAK01000063">
    <property type="protein sequence ID" value="PIR95927.1"/>
    <property type="molecule type" value="Genomic_DNA"/>
</dbReference>
<comment type="catalytic activity">
    <reaction evidence="9">
        <text>L-glutamate + NH4(+) + ATP = L-glutamine + ADP + phosphate + H(+)</text>
        <dbReference type="Rhea" id="RHEA:16169"/>
        <dbReference type="ChEBI" id="CHEBI:15378"/>
        <dbReference type="ChEBI" id="CHEBI:28938"/>
        <dbReference type="ChEBI" id="CHEBI:29985"/>
        <dbReference type="ChEBI" id="CHEBI:30616"/>
        <dbReference type="ChEBI" id="CHEBI:43474"/>
        <dbReference type="ChEBI" id="CHEBI:58359"/>
        <dbReference type="ChEBI" id="CHEBI:456216"/>
        <dbReference type="EC" id="6.3.1.2"/>
    </reaction>
</comment>
<dbReference type="Pfam" id="PF00120">
    <property type="entry name" value="Gln-synt_C"/>
    <property type="match status" value="1"/>
</dbReference>
<evidence type="ECO:0000256" key="11">
    <source>
        <dbReference type="RuleBase" id="RU000384"/>
    </source>
</evidence>
<dbReference type="SMART" id="SM01230">
    <property type="entry name" value="Gln-synt_C"/>
    <property type="match status" value="1"/>
</dbReference>
<dbReference type="SUPFAM" id="SSF54368">
    <property type="entry name" value="Glutamine synthetase, N-terminal domain"/>
    <property type="match status" value="1"/>
</dbReference>
<dbReference type="Gene3D" id="3.30.590.10">
    <property type="entry name" value="Glutamine synthetase/guanido kinase, catalytic domain"/>
    <property type="match status" value="2"/>
</dbReference>
<dbReference type="Proteomes" id="UP000230922">
    <property type="component" value="Unassembled WGS sequence"/>
</dbReference>
<dbReference type="GO" id="GO:0005737">
    <property type="term" value="C:cytoplasm"/>
    <property type="evidence" value="ECO:0007669"/>
    <property type="project" value="TreeGrafter"/>
</dbReference>
<evidence type="ECO:0000313" key="14">
    <source>
        <dbReference type="EMBL" id="PIR95927.1"/>
    </source>
</evidence>
<dbReference type="Pfam" id="PF03951">
    <property type="entry name" value="Gln-synt_N"/>
    <property type="match status" value="1"/>
</dbReference>
<comment type="caution">
    <text evidence="14">The sequence shown here is derived from an EMBL/GenBank/DDBJ whole genome shotgun (WGS) entry which is preliminary data.</text>
</comment>
<evidence type="ECO:0000259" key="13">
    <source>
        <dbReference type="PROSITE" id="PS51987"/>
    </source>
</evidence>
<evidence type="ECO:0000256" key="7">
    <source>
        <dbReference type="ARBA" id="ARBA00038740"/>
    </source>
</evidence>
<keyword evidence="6" id="KW-0067">ATP-binding</keyword>
<dbReference type="InterPro" id="IPR048091">
    <property type="entry name" value="Gln_syn_GlnII"/>
</dbReference>
<evidence type="ECO:0000256" key="9">
    <source>
        <dbReference type="ARBA" id="ARBA00049436"/>
    </source>
</evidence>
<feature type="domain" description="GS catalytic" evidence="13">
    <location>
        <begin position="89"/>
        <end position="351"/>
    </location>
</feature>
<evidence type="ECO:0000256" key="8">
    <source>
        <dbReference type="ARBA" id="ARBA00043026"/>
    </source>
</evidence>
<evidence type="ECO:0000256" key="3">
    <source>
        <dbReference type="ARBA" id="ARBA00012937"/>
    </source>
</evidence>
<dbReference type="PANTHER" id="PTHR20852:SF57">
    <property type="entry name" value="GLUTAMINE SYNTHETASE 2 CYTOPLASMIC"/>
    <property type="match status" value="1"/>
</dbReference>
<dbReference type="PANTHER" id="PTHR20852">
    <property type="entry name" value="GLUTAMINE SYNTHETASE"/>
    <property type="match status" value="1"/>
</dbReference>
<dbReference type="SUPFAM" id="SSF55931">
    <property type="entry name" value="Glutamine synthetase/guanido kinase"/>
    <property type="match status" value="1"/>
</dbReference>
<comment type="similarity">
    <text evidence="2 10 11">Belongs to the glutamine synthetase family.</text>
</comment>
<dbReference type="InterPro" id="IPR036651">
    <property type="entry name" value="Gln_synt_N_sf"/>
</dbReference>
<comment type="subunit">
    <text evidence="7">Homooctamer and homotetramer.</text>
</comment>
<evidence type="ECO:0000256" key="6">
    <source>
        <dbReference type="ARBA" id="ARBA00022840"/>
    </source>
</evidence>
<evidence type="ECO:0000256" key="10">
    <source>
        <dbReference type="PROSITE-ProRule" id="PRU01330"/>
    </source>
</evidence>
<dbReference type="GO" id="GO:0004356">
    <property type="term" value="F:glutamine synthetase activity"/>
    <property type="evidence" value="ECO:0007669"/>
    <property type="project" value="UniProtKB-EC"/>
</dbReference>
<dbReference type="InterPro" id="IPR008147">
    <property type="entry name" value="Gln_synt_N"/>
</dbReference>
<dbReference type="InterPro" id="IPR050292">
    <property type="entry name" value="Glutamine_Synthetase"/>
</dbReference>
<protein>
    <recommendedName>
        <fullName evidence="3">glutamine synthetase</fullName>
        <ecNumber evidence="3">6.3.1.2</ecNumber>
    </recommendedName>
    <alternativeName>
        <fullName evidence="8">Glutamine synthetase II</fullName>
    </alternativeName>
</protein>
<gene>
    <name evidence="14" type="ORF">COT92_03830</name>
</gene>
<dbReference type="GO" id="GO:0005524">
    <property type="term" value="F:ATP binding"/>
    <property type="evidence" value="ECO:0007669"/>
    <property type="project" value="UniProtKB-KW"/>
</dbReference>
<name>A0A2H0V9Z4_9BACT</name>
<reference evidence="15" key="1">
    <citation type="submission" date="2017-09" db="EMBL/GenBank/DDBJ databases">
        <title>Depth-based differentiation of microbial function through sediment-hosted aquifers and enrichment of novel symbionts in the deep terrestrial subsurface.</title>
        <authorList>
            <person name="Probst A.J."/>
            <person name="Ladd B."/>
            <person name="Jarett J.K."/>
            <person name="Geller-Mcgrath D.E."/>
            <person name="Sieber C.M.K."/>
            <person name="Emerson J.B."/>
            <person name="Anantharaman K."/>
            <person name="Thomas B.C."/>
            <person name="Malmstrom R."/>
            <person name="Stieglmeier M."/>
            <person name="Klingl A."/>
            <person name="Woyke T."/>
            <person name="Ryan C.M."/>
            <person name="Banfield J.F."/>
        </authorList>
    </citation>
    <scope>NUCLEOTIDE SEQUENCE [LARGE SCALE GENOMIC DNA]</scope>
</reference>
<evidence type="ECO:0000256" key="1">
    <source>
        <dbReference type="ARBA" id="ARBA00003117"/>
    </source>
</evidence>
<dbReference type="GO" id="GO:0006542">
    <property type="term" value="P:glutamine biosynthetic process"/>
    <property type="evidence" value="ECO:0007669"/>
    <property type="project" value="InterPro"/>
</dbReference>
<evidence type="ECO:0000256" key="2">
    <source>
        <dbReference type="ARBA" id="ARBA00009897"/>
    </source>
</evidence>
<dbReference type="NCBIfam" id="NF041605">
    <property type="entry name" value="gln_syn_GlnII"/>
    <property type="match status" value="1"/>
</dbReference>
<dbReference type="Gene3D" id="3.10.20.70">
    <property type="entry name" value="Glutamine synthetase, N-terminal domain"/>
    <property type="match status" value="1"/>
</dbReference>
<evidence type="ECO:0000259" key="12">
    <source>
        <dbReference type="PROSITE" id="PS51986"/>
    </source>
</evidence>
<dbReference type="InterPro" id="IPR027303">
    <property type="entry name" value="Gln_synth_gly_rich_site"/>
</dbReference>
<evidence type="ECO:0000313" key="15">
    <source>
        <dbReference type="Proteomes" id="UP000230922"/>
    </source>
</evidence>
<keyword evidence="5" id="KW-0547">Nucleotide-binding</keyword>
<keyword evidence="4" id="KW-0436">Ligase</keyword>
<dbReference type="PROSITE" id="PS51986">
    <property type="entry name" value="GS_BETA_GRASP"/>
    <property type="match status" value="1"/>
</dbReference>
<dbReference type="EC" id="6.3.1.2" evidence="3"/>
<dbReference type="AlphaFoldDB" id="A0A2H0V9Z4"/>
<proteinExistence type="inferred from homology"/>
<organism evidence="14 15">
    <name type="scientific">Candidatus Doudnabacteria bacterium CG10_big_fil_rev_8_21_14_0_10_42_18</name>
    <dbReference type="NCBI Taxonomy" id="1974552"/>
    <lineage>
        <taxon>Bacteria</taxon>
        <taxon>Candidatus Doudnaibacteriota</taxon>
    </lineage>
</organism>
<evidence type="ECO:0000256" key="4">
    <source>
        <dbReference type="ARBA" id="ARBA00022598"/>
    </source>
</evidence>
<dbReference type="PROSITE" id="PS51987">
    <property type="entry name" value="GS_CATALYTIC"/>
    <property type="match status" value="1"/>
</dbReference>
<dbReference type="InterPro" id="IPR014746">
    <property type="entry name" value="Gln_synth/guanido_kin_cat_dom"/>
</dbReference>
<feature type="domain" description="GS beta-grasp" evidence="12">
    <location>
        <begin position="1"/>
        <end position="82"/>
    </location>
</feature>
<dbReference type="FunFam" id="3.30.590.10:FF:000004">
    <property type="entry name" value="Glutamine synthetase"/>
    <property type="match status" value="1"/>
</dbReference>
<comment type="function">
    <text evidence="1">Catalyzes the ATP-dependent biosynthesis of glutamine from glutamate and ammonia.</text>
</comment>
<accession>A0A2H0V9Z4</accession>
<dbReference type="InterPro" id="IPR008146">
    <property type="entry name" value="Gln_synth_cat_dom"/>
</dbReference>
<dbReference type="PROSITE" id="PS00181">
    <property type="entry name" value="GLNA_ATP"/>
    <property type="match status" value="1"/>
</dbReference>
<sequence>MAEYIWIDGRKPTAKLRSKTKIINGPVKEVADIPMWGFDGSSTEQAEGSFSDCLLKPVYYVPDPISKGDNILVMCEVLNPDNTPHVSNTRHVLASVAEKYASHEPLFGFEQEYTLYRKEWPLGWPKDGFPHPQGRYYCGVGYDEVHGRPLVEEHLKACLDAGIAISGINAEVMPAQWEFQIGALGPLENSDQMWLARWLLYRIGEEHDVYAKLNPKPMPGDWNGAGAHTNFSTKEMREEGGYAKVEEGCKKLGEKHWEHIQVYGADNDKRLTGAHETCSIKEFKYGVSDRGASVRIPVHTKNSGKGYLEDRRPAANFDPYMVCTALIETICGDGFDPDKYNWKTLDIEKIK</sequence>